<sequence length="50" mass="5665">AAAALHGTDITTATSPLAPPPPYRRQAWPPVVIKKSNKYEKRNKRSYRIF</sequence>
<reference evidence="2 3" key="1">
    <citation type="journal article" date="2018" name="Front. Plant Sci.">
        <title>Red Clover (Trifolium pratense) and Zigzag Clover (T. medium) - A Picture of Genomic Similarities and Differences.</title>
        <authorList>
            <person name="Dluhosova J."/>
            <person name="Istvanek J."/>
            <person name="Nedelnik J."/>
            <person name="Repkova J."/>
        </authorList>
    </citation>
    <scope>NUCLEOTIDE SEQUENCE [LARGE SCALE GENOMIC DNA]</scope>
    <source>
        <strain evidence="3">cv. 10/8</strain>
        <tissue evidence="2">Leaf</tissue>
    </source>
</reference>
<organism evidence="2 3">
    <name type="scientific">Trifolium medium</name>
    <dbReference type="NCBI Taxonomy" id="97028"/>
    <lineage>
        <taxon>Eukaryota</taxon>
        <taxon>Viridiplantae</taxon>
        <taxon>Streptophyta</taxon>
        <taxon>Embryophyta</taxon>
        <taxon>Tracheophyta</taxon>
        <taxon>Spermatophyta</taxon>
        <taxon>Magnoliopsida</taxon>
        <taxon>eudicotyledons</taxon>
        <taxon>Gunneridae</taxon>
        <taxon>Pentapetalae</taxon>
        <taxon>rosids</taxon>
        <taxon>fabids</taxon>
        <taxon>Fabales</taxon>
        <taxon>Fabaceae</taxon>
        <taxon>Papilionoideae</taxon>
        <taxon>50 kb inversion clade</taxon>
        <taxon>NPAAA clade</taxon>
        <taxon>Hologalegina</taxon>
        <taxon>IRL clade</taxon>
        <taxon>Trifolieae</taxon>
        <taxon>Trifolium</taxon>
    </lineage>
</organism>
<dbReference type="AlphaFoldDB" id="A0A392VGM3"/>
<name>A0A392VGM3_9FABA</name>
<protein>
    <submittedName>
        <fullName evidence="2">Uncharacterized protein</fullName>
    </submittedName>
</protein>
<evidence type="ECO:0000313" key="3">
    <source>
        <dbReference type="Proteomes" id="UP000265520"/>
    </source>
</evidence>
<comment type="caution">
    <text evidence="2">The sequence shown here is derived from an EMBL/GenBank/DDBJ whole genome shotgun (WGS) entry which is preliminary data.</text>
</comment>
<proteinExistence type="predicted"/>
<feature type="non-terminal residue" evidence="2">
    <location>
        <position position="1"/>
    </location>
</feature>
<evidence type="ECO:0000313" key="2">
    <source>
        <dbReference type="EMBL" id="MCI87546.1"/>
    </source>
</evidence>
<feature type="region of interest" description="Disordered" evidence="1">
    <location>
        <begin position="1"/>
        <end position="29"/>
    </location>
</feature>
<dbReference type="EMBL" id="LXQA011168975">
    <property type="protein sequence ID" value="MCI87546.1"/>
    <property type="molecule type" value="Genomic_DNA"/>
</dbReference>
<evidence type="ECO:0000256" key="1">
    <source>
        <dbReference type="SAM" id="MobiDB-lite"/>
    </source>
</evidence>
<dbReference type="Proteomes" id="UP000265520">
    <property type="component" value="Unassembled WGS sequence"/>
</dbReference>
<keyword evidence="3" id="KW-1185">Reference proteome</keyword>
<accession>A0A392VGM3</accession>